<evidence type="ECO:0000256" key="5">
    <source>
        <dbReference type="SAM" id="Coils"/>
    </source>
</evidence>
<keyword evidence="3" id="KW-0233">DNA recombination</keyword>
<dbReference type="Proteomes" id="UP001374893">
    <property type="component" value="Chromosome"/>
</dbReference>
<dbReference type="RefSeq" id="WP_353415640.1">
    <property type="nucleotide sequence ID" value="NZ_BAABRH010000012.1"/>
</dbReference>
<gene>
    <name evidence="8" type="ORF">HAHE_25130</name>
</gene>
<keyword evidence="5" id="KW-0175">Coiled coil</keyword>
<name>A0ABN6HAW8_9BACT</name>
<evidence type="ECO:0000256" key="4">
    <source>
        <dbReference type="PROSITE-ProRule" id="PRU10137"/>
    </source>
</evidence>
<sequence>MAVPAPAAIYARVSSTAQTKRGDGLRSQETRCRDFARMKGYAVIQVFTDDLSGSLIDRPGMQAMLAWLDANRARRPVVVIDDVSRLARNLDAHLRLRSAIDEAGGRLESPSIEFGEDSDSILVENLLASVSQHQQQKNAEQTRNRMRARILNGYWCFQAPVGYRYEPKPGQGKVLVRDEPEASIIAEALEGFASGRFGTQVEVKRFLESRPAYPKDLPDGSIRHQRVVELLTRPIYAGMVEAPRWKVTRRKGHHEPIISIGTFMRIQERLRIVAYTPRRKDLNEDFPLRGAVLCHSCGTPLTACWSKGNTRRYAYYLCHARKCPDRRKSIPRERIECDFVTILDRLTPTVPMVNLVSERFRKAWDERLVRCEEEREALRSDIRTARKKIGGLVERLMDSTSPSVAKACEARISELEASALAAEEKLREQGGPKVPFTEMFELALAFLSNPRKLWDSGRFDDRRTVLKLAFPKGLRFCRVEGFRTPEVAPLFKALTAICGSFGEMARPGGESLNSLFRDLADWEEQLKHREASSGNREDAA</sequence>
<proteinExistence type="predicted"/>
<dbReference type="Pfam" id="PF07508">
    <property type="entry name" value="Recombinase"/>
    <property type="match status" value="1"/>
</dbReference>
<evidence type="ECO:0000256" key="3">
    <source>
        <dbReference type="ARBA" id="ARBA00023172"/>
    </source>
</evidence>
<keyword evidence="2" id="KW-0238">DNA-binding</keyword>
<feature type="domain" description="Recombinase" evidence="7">
    <location>
        <begin position="160"/>
        <end position="276"/>
    </location>
</feature>
<dbReference type="InterPro" id="IPR038109">
    <property type="entry name" value="DNA_bind_recomb_sf"/>
</dbReference>
<dbReference type="PROSITE" id="PS51737">
    <property type="entry name" value="RECOMBINASE_DNA_BIND"/>
    <property type="match status" value="1"/>
</dbReference>
<evidence type="ECO:0000259" key="7">
    <source>
        <dbReference type="PROSITE" id="PS51737"/>
    </source>
</evidence>
<dbReference type="EMBL" id="AP024702">
    <property type="protein sequence ID" value="BCX48605.1"/>
    <property type="molecule type" value="Genomic_DNA"/>
</dbReference>
<dbReference type="InterPro" id="IPR050639">
    <property type="entry name" value="SSR_resolvase"/>
</dbReference>
<evidence type="ECO:0000313" key="8">
    <source>
        <dbReference type="EMBL" id="BCX48605.1"/>
    </source>
</evidence>
<dbReference type="PANTHER" id="PTHR30461">
    <property type="entry name" value="DNA-INVERTASE FROM LAMBDOID PROPHAGE"/>
    <property type="match status" value="1"/>
</dbReference>
<evidence type="ECO:0000259" key="6">
    <source>
        <dbReference type="PROSITE" id="PS51736"/>
    </source>
</evidence>
<reference evidence="8 9" key="1">
    <citation type="submission" date="2021-06" db="EMBL/GenBank/DDBJ databases">
        <title>Complete genome of Haloferula helveola possessing various polysaccharide degrading enzymes.</title>
        <authorList>
            <person name="Takami H."/>
            <person name="Huang C."/>
            <person name="Hamasaki K."/>
        </authorList>
    </citation>
    <scope>NUCLEOTIDE SEQUENCE [LARGE SCALE GENOMIC DNA]</scope>
    <source>
        <strain evidence="8 9">CN-1</strain>
    </source>
</reference>
<dbReference type="InterPro" id="IPR036162">
    <property type="entry name" value="Resolvase-like_N_sf"/>
</dbReference>
<keyword evidence="9" id="KW-1185">Reference proteome</keyword>
<feature type="active site" description="O-(5'-phospho-DNA)-serine intermediate" evidence="4">
    <location>
        <position position="14"/>
    </location>
</feature>
<keyword evidence="1" id="KW-0229">DNA integration</keyword>
<dbReference type="InterPro" id="IPR006118">
    <property type="entry name" value="Recombinase_CS"/>
</dbReference>
<evidence type="ECO:0000313" key="9">
    <source>
        <dbReference type="Proteomes" id="UP001374893"/>
    </source>
</evidence>
<feature type="coiled-coil region" evidence="5">
    <location>
        <begin position="361"/>
        <end position="425"/>
    </location>
</feature>
<dbReference type="SUPFAM" id="SSF53041">
    <property type="entry name" value="Resolvase-like"/>
    <property type="match status" value="1"/>
</dbReference>
<dbReference type="PROSITE" id="PS51736">
    <property type="entry name" value="RECOMBINASES_3"/>
    <property type="match status" value="1"/>
</dbReference>
<accession>A0ABN6HAW8</accession>
<dbReference type="PROSITE" id="PS00397">
    <property type="entry name" value="RECOMBINASES_1"/>
    <property type="match status" value="1"/>
</dbReference>
<evidence type="ECO:0000256" key="1">
    <source>
        <dbReference type="ARBA" id="ARBA00022908"/>
    </source>
</evidence>
<dbReference type="Pfam" id="PF00239">
    <property type="entry name" value="Resolvase"/>
    <property type="match status" value="1"/>
</dbReference>
<organism evidence="8 9">
    <name type="scientific">Haloferula helveola</name>
    <dbReference type="NCBI Taxonomy" id="490095"/>
    <lineage>
        <taxon>Bacteria</taxon>
        <taxon>Pseudomonadati</taxon>
        <taxon>Verrucomicrobiota</taxon>
        <taxon>Verrucomicrobiia</taxon>
        <taxon>Verrucomicrobiales</taxon>
        <taxon>Verrucomicrobiaceae</taxon>
        <taxon>Haloferula</taxon>
    </lineage>
</organism>
<dbReference type="CDD" id="cd00338">
    <property type="entry name" value="Ser_Recombinase"/>
    <property type="match status" value="1"/>
</dbReference>
<dbReference type="PANTHER" id="PTHR30461:SF23">
    <property type="entry name" value="DNA RECOMBINASE-RELATED"/>
    <property type="match status" value="1"/>
</dbReference>
<dbReference type="InterPro" id="IPR006119">
    <property type="entry name" value="Resolv_N"/>
</dbReference>
<dbReference type="SMART" id="SM00857">
    <property type="entry name" value="Resolvase"/>
    <property type="match status" value="1"/>
</dbReference>
<dbReference type="Gene3D" id="3.90.1750.20">
    <property type="entry name" value="Putative Large Serine Recombinase, Chain B, Domain 2"/>
    <property type="match status" value="1"/>
</dbReference>
<feature type="domain" description="Resolvase/invertase-type recombinase catalytic" evidence="6">
    <location>
        <begin position="6"/>
        <end position="157"/>
    </location>
</feature>
<dbReference type="Gene3D" id="3.40.50.1390">
    <property type="entry name" value="Resolvase, N-terminal catalytic domain"/>
    <property type="match status" value="1"/>
</dbReference>
<dbReference type="InterPro" id="IPR011109">
    <property type="entry name" value="DNA_bind_recombinase_dom"/>
</dbReference>
<protein>
    <submittedName>
        <fullName evidence="8">DNA recombinase</fullName>
    </submittedName>
</protein>
<evidence type="ECO:0000256" key="2">
    <source>
        <dbReference type="ARBA" id="ARBA00023125"/>
    </source>
</evidence>